<dbReference type="PANTHER" id="PTHR13285:SF18">
    <property type="entry name" value="PROTEIN-CYSTEINE N-PALMITOYLTRANSFERASE RASP"/>
    <property type="match status" value="1"/>
</dbReference>
<keyword evidence="4 6" id="KW-1133">Transmembrane helix</keyword>
<feature type="transmembrane region" description="Helical" evidence="6">
    <location>
        <begin position="44"/>
        <end position="62"/>
    </location>
</feature>
<keyword evidence="8" id="KW-1185">Reference proteome</keyword>
<proteinExistence type="inferred from homology"/>
<gene>
    <name evidence="7" type="ORF">EUX98_g722</name>
</gene>
<dbReference type="AlphaFoldDB" id="A0A4S4NBW0"/>
<feature type="transmembrane region" description="Helical" evidence="6">
    <location>
        <begin position="94"/>
        <end position="115"/>
    </location>
</feature>
<dbReference type="PANTHER" id="PTHR13285">
    <property type="entry name" value="ACYLTRANSFERASE"/>
    <property type="match status" value="1"/>
</dbReference>
<dbReference type="GO" id="GO:0008374">
    <property type="term" value="F:O-acyltransferase activity"/>
    <property type="evidence" value="ECO:0007669"/>
    <property type="project" value="TreeGrafter"/>
</dbReference>
<dbReference type="GO" id="GO:0016020">
    <property type="term" value="C:membrane"/>
    <property type="evidence" value="ECO:0007669"/>
    <property type="project" value="UniProtKB-SubCell"/>
</dbReference>
<protein>
    <recommendedName>
        <fullName evidence="9">MBOAT family protein</fullName>
    </recommendedName>
</protein>
<dbReference type="GO" id="GO:0005783">
    <property type="term" value="C:endoplasmic reticulum"/>
    <property type="evidence" value="ECO:0007669"/>
    <property type="project" value="TreeGrafter"/>
</dbReference>
<sequence>MLRLIAFNMDYYWACNRIGTTDKGADLNHKERNSTYHPLEMYNYMNYVAYILYPPLYLAGPIMTYNDFLWQNVLLNTLLVFTFVALWHDLSFKLLTWGWLISLFFLPEILARYLLPPRKYGDKWWYRHICAVGAVGNMLMLTAANLVGFAVGTEGVSYMLTRMFLDWDGIRFISVSCICLFVGAQLMFEYREEEMRKGIYRRC</sequence>
<dbReference type="GO" id="GO:0006506">
    <property type="term" value="P:GPI anchor biosynthetic process"/>
    <property type="evidence" value="ECO:0007669"/>
    <property type="project" value="TreeGrafter"/>
</dbReference>
<evidence type="ECO:0000313" key="7">
    <source>
        <dbReference type="EMBL" id="THH33470.1"/>
    </source>
</evidence>
<evidence type="ECO:0000256" key="1">
    <source>
        <dbReference type="ARBA" id="ARBA00004141"/>
    </source>
</evidence>
<keyword evidence="3 6" id="KW-0812">Transmembrane</keyword>
<evidence type="ECO:0000256" key="3">
    <source>
        <dbReference type="ARBA" id="ARBA00022692"/>
    </source>
</evidence>
<keyword evidence="5 6" id="KW-0472">Membrane</keyword>
<evidence type="ECO:0000256" key="5">
    <source>
        <dbReference type="ARBA" id="ARBA00023136"/>
    </source>
</evidence>
<name>A0A4S4NBW0_9APHY</name>
<dbReference type="Proteomes" id="UP000308730">
    <property type="component" value="Unassembled WGS sequence"/>
</dbReference>
<comment type="similarity">
    <text evidence="2">Belongs to the membrane-bound acyltransferase family.</text>
</comment>
<evidence type="ECO:0000256" key="6">
    <source>
        <dbReference type="SAM" id="Phobius"/>
    </source>
</evidence>
<dbReference type="Pfam" id="PF03062">
    <property type="entry name" value="MBOAT"/>
    <property type="match status" value="2"/>
</dbReference>
<comment type="subcellular location">
    <subcellularLocation>
        <location evidence="1">Membrane</location>
        <topology evidence="1">Multi-pass membrane protein</topology>
    </subcellularLocation>
</comment>
<feature type="transmembrane region" description="Helical" evidence="6">
    <location>
        <begin position="127"/>
        <end position="150"/>
    </location>
</feature>
<dbReference type="InterPro" id="IPR051085">
    <property type="entry name" value="MB_O-acyltransferase"/>
</dbReference>
<evidence type="ECO:0000256" key="2">
    <source>
        <dbReference type="ARBA" id="ARBA00010323"/>
    </source>
</evidence>
<evidence type="ECO:0008006" key="9">
    <source>
        <dbReference type="Google" id="ProtNLM"/>
    </source>
</evidence>
<dbReference type="OrthoDB" id="420606at2759"/>
<evidence type="ECO:0000256" key="4">
    <source>
        <dbReference type="ARBA" id="ARBA00022989"/>
    </source>
</evidence>
<dbReference type="EMBL" id="SGPM01000006">
    <property type="protein sequence ID" value="THH33470.1"/>
    <property type="molecule type" value="Genomic_DNA"/>
</dbReference>
<comment type="caution">
    <text evidence="7">The sequence shown here is derived from an EMBL/GenBank/DDBJ whole genome shotgun (WGS) entry which is preliminary data.</text>
</comment>
<organism evidence="7 8">
    <name type="scientific">Antrodiella citrinella</name>
    <dbReference type="NCBI Taxonomy" id="2447956"/>
    <lineage>
        <taxon>Eukaryota</taxon>
        <taxon>Fungi</taxon>
        <taxon>Dikarya</taxon>
        <taxon>Basidiomycota</taxon>
        <taxon>Agaricomycotina</taxon>
        <taxon>Agaricomycetes</taxon>
        <taxon>Polyporales</taxon>
        <taxon>Steccherinaceae</taxon>
        <taxon>Antrodiella</taxon>
    </lineage>
</organism>
<feature type="transmembrane region" description="Helical" evidence="6">
    <location>
        <begin position="170"/>
        <end position="188"/>
    </location>
</feature>
<dbReference type="InterPro" id="IPR004299">
    <property type="entry name" value="MBOAT_fam"/>
</dbReference>
<reference evidence="7 8" key="1">
    <citation type="submission" date="2019-02" db="EMBL/GenBank/DDBJ databases">
        <title>Genome sequencing of the rare red list fungi Antrodiella citrinella (Flaviporus citrinellus).</title>
        <authorList>
            <person name="Buettner E."/>
            <person name="Kellner H."/>
        </authorList>
    </citation>
    <scope>NUCLEOTIDE SEQUENCE [LARGE SCALE GENOMIC DNA]</scope>
    <source>
        <strain evidence="7 8">DSM 108506</strain>
    </source>
</reference>
<evidence type="ECO:0000313" key="8">
    <source>
        <dbReference type="Proteomes" id="UP000308730"/>
    </source>
</evidence>
<accession>A0A4S4NBW0</accession>